<keyword evidence="3" id="KW-1185">Reference proteome</keyword>
<dbReference type="AlphaFoldDB" id="A0AAV1D7U5"/>
<dbReference type="EMBL" id="OX459121">
    <property type="protein sequence ID" value="CAI9103931.1"/>
    <property type="molecule type" value="Genomic_DNA"/>
</dbReference>
<protein>
    <submittedName>
        <fullName evidence="2">OLC1v1002527C1</fullName>
    </submittedName>
</protein>
<proteinExistence type="predicted"/>
<feature type="compositionally biased region" description="Acidic residues" evidence="1">
    <location>
        <begin position="71"/>
        <end position="80"/>
    </location>
</feature>
<reference evidence="2" key="1">
    <citation type="submission" date="2023-03" db="EMBL/GenBank/DDBJ databases">
        <authorList>
            <person name="Julca I."/>
        </authorList>
    </citation>
    <scope>NUCLEOTIDE SEQUENCE</scope>
</reference>
<dbReference type="Proteomes" id="UP001161247">
    <property type="component" value="Chromosome 4"/>
</dbReference>
<gene>
    <name evidence="2" type="ORF">OLC1_LOCUS12969</name>
</gene>
<evidence type="ECO:0000313" key="3">
    <source>
        <dbReference type="Proteomes" id="UP001161247"/>
    </source>
</evidence>
<name>A0AAV1D7U5_OLDCO</name>
<organism evidence="2 3">
    <name type="scientific">Oldenlandia corymbosa var. corymbosa</name>
    <dbReference type="NCBI Taxonomy" id="529605"/>
    <lineage>
        <taxon>Eukaryota</taxon>
        <taxon>Viridiplantae</taxon>
        <taxon>Streptophyta</taxon>
        <taxon>Embryophyta</taxon>
        <taxon>Tracheophyta</taxon>
        <taxon>Spermatophyta</taxon>
        <taxon>Magnoliopsida</taxon>
        <taxon>eudicotyledons</taxon>
        <taxon>Gunneridae</taxon>
        <taxon>Pentapetalae</taxon>
        <taxon>asterids</taxon>
        <taxon>lamiids</taxon>
        <taxon>Gentianales</taxon>
        <taxon>Rubiaceae</taxon>
        <taxon>Rubioideae</taxon>
        <taxon>Spermacoceae</taxon>
        <taxon>Hedyotis-Oldenlandia complex</taxon>
        <taxon>Oldenlandia</taxon>
    </lineage>
</organism>
<dbReference type="PANTHER" id="PTHR35167:SF3">
    <property type="entry name" value="OS05G0216466 PROTEIN"/>
    <property type="match status" value="1"/>
</dbReference>
<sequence length="124" mass="13652">MTRLASQKQKTQMVSRLSEPEVDAALQLIQLSGESSACSAPSHNNNDNGGFEDKGDEDSVEISSAMRNTMIEDENLDDEACPPRNRKFRSILDIYTETKPLSPNNDKKKNKAAAAGKNKKARLV</sequence>
<feature type="region of interest" description="Disordered" evidence="1">
    <location>
        <begin position="34"/>
        <end position="124"/>
    </location>
</feature>
<feature type="compositionally biased region" description="Polar residues" evidence="1">
    <location>
        <begin position="34"/>
        <end position="48"/>
    </location>
</feature>
<evidence type="ECO:0000313" key="2">
    <source>
        <dbReference type="EMBL" id="CAI9103931.1"/>
    </source>
</evidence>
<dbReference type="PANTHER" id="PTHR35167">
    <property type="entry name" value="OS05G0216466 PROTEIN"/>
    <property type="match status" value="1"/>
</dbReference>
<evidence type="ECO:0000256" key="1">
    <source>
        <dbReference type="SAM" id="MobiDB-lite"/>
    </source>
</evidence>
<accession>A0AAV1D7U5</accession>